<evidence type="ECO:0000313" key="3">
    <source>
        <dbReference type="EMBL" id="SEL37104.1"/>
    </source>
</evidence>
<gene>
    <name evidence="3" type="ORF">SAMN04488008_103488</name>
</gene>
<dbReference type="Gene3D" id="2.30.180.10">
    <property type="entry name" value="FAS1 domain"/>
    <property type="match status" value="1"/>
</dbReference>
<dbReference type="InterPro" id="IPR000782">
    <property type="entry name" value="FAS1_domain"/>
</dbReference>
<organism evidence="3 4">
    <name type="scientific">Maribacter orientalis</name>
    <dbReference type="NCBI Taxonomy" id="228957"/>
    <lineage>
        <taxon>Bacteria</taxon>
        <taxon>Pseudomonadati</taxon>
        <taxon>Bacteroidota</taxon>
        <taxon>Flavobacteriia</taxon>
        <taxon>Flavobacteriales</taxon>
        <taxon>Flavobacteriaceae</taxon>
        <taxon>Maribacter</taxon>
    </lineage>
</organism>
<dbReference type="Pfam" id="PF02469">
    <property type="entry name" value="Fasciclin"/>
    <property type="match status" value="1"/>
</dbReference>
<evidence type="ECO:0000259" key="2">
    <source>
        <dbReference type="PROSITE" id="PS50213"/>
    </source>
</evidence>
<feature type="signal peptide" evidence="1">
    <location>
        <begin position="1"/>
        <end position="21"/>
    </location>
</feature>
<sequence>MKILKITTLSAFLLFVSTSFAQTETIVGVAVGNENFTTLVTAVKAADLVETLSSEGPFTVFAPVNSAFEALPAGTVESLLEPESKSALAGLLTYHVVAGKYMASDVVKAIKDNKGSFPVKTVQGGTIILSLKGDKVMLKDEKGNMATVVIADVAASNGVIHAIDTVVMPK</sequence>
<accession>A0A1H7PNX5</accession>
<dbReference type="EMBL" id="FNZN01000003">
    <property type="protein sequence ID" value="SEL37104.1"/>
    <property type="molecule type" value="Genomic_DNA"/>
</dbReference>
<dbReference type="SUPFAM" id="SSF82153">
    <property type="entry name" value="FAS1 domain"/>
    <property type="match status" value="1"/>
</dbReference>
<dbReference type="InterPro" id="IPR036378">
    <property type="entry name" value="FAS1_dom_sf"/>
</dbReference>
<dbReference type="InterPro" id="IPR050904">
    <property type="entry name" value="Adhesion/Biosynth-related"/>
</dbReference>
<dbReference type="PROSITE" id="PS50213">
    <property type="entry name" value="FAS1"/>
    <property type="match status" value="1"/>
</dbReference>
<dbReference type="AlphaFoldDB" id="A0A1H7PNX5"/>
<evidence type="ECO:0000313" key="4">
    <source>
        <dbReference type="Proteomes" id="UP000198990"/>
    </source>
</evidence>
<name>A0A1H7PNX5_9FLAO</name>
<evidence type="ECO:0000256" key="1">
    <source>
        <dbReference type="SAM" id="SignalP"/>
    </source>
</evidence>
<feature type="domain" description="FAS1" evidence="2">
    <location>
        <begin position="23"/>
        <end position="167"/>
    </location>
</feature>
<keyword evidence="4" id="KW-1185">Reference proteome</keyword>
<dbReference type="OrthoDB" id="9800666at2"/>
<dbReference type="FunFam" id="2.30.180.10:FF:000032">
    <property type="entry name" value="Fasciclin domain-containing protein, putative"/>
    <property type="match status" value="1"/>
</dbReference>
<proteinExistence type="predicted"/>
<protein>
    <submittedName>
        <fullName evidence="3">Uncaracterized surface protein containing fasciclin (FAS1) repeats</fullName>
    </submittedName>
</protein>
<dbReference type="PANTHER" id="PTHR10900:SF77">
    <property type="entry name" value="FI19380P1"/>
    <property type="match status" value="1"/>
</dbReference>
<dbReference type="Proteomes" id="UP000198990">
    <property type="component" value="Unassembled WGS sequence"/>
</dbReference>
<dbReference type="RefSeq" id="WP_091623040.1">
    <property type="nucleotide sequence ID" value="NZ_FNZN01000003.1"/>
</dbReference>
<feature type="chain" id="PRO_5011445732" evidence="1">
    <location>
        <begin position="22"/>
        <end position="170"/>
    </location>
</feature>
<reference evidence="4" key="1">
    <citation type="submission" date="2016-10" db="EMBL/GenBank/DDBJ databases">
        <authorList>
            <person name="Varghese N."/>
            <person name="Submissions S."/>
        </authorList>
    </citation>
    <scope>NUCLEOTIDE SEQUENCE [LARGE SCALE GENOMIC DNA]</scope>
    <source>
        <strain evidence="4">DSM 16471</strain>
    </source>
</reference>
<dbReference type="STRING" id="228957.SAMN04488008_103488"/>
<keyword evidence="1" id="KW-0732">Signal</keyword>
<dbReference type="PANTHER" id="PTHR10900">
    <property type="entry name" value="PERIOSTIN-RELATED"/>
    <property type="match status" value="1"/>
</dbReference>
<dbReference type="SMART" id="SM00554">
    <property type="entry name" value="FAS1"/>
    <property type="match status" value="1"/>
</dbReference>
<dbReference type="GO" id="GO:0005615">
    <property type="term" value="C:extracellular space"/>
    <property type="evidence" value="ECO:0007669"/>
    <property type="project" value="TreeGrafter"/>
</dbReference>